<reference evidence="2 3" key="1">
    <citation type="journal article" date="2023" name="Int. J. Syst. Evol. Microbiol.">
        <title>Lactiplantibacillus brownii sp. nov., a novel psychrotolerant species isolated from sauerkraut.</title>
        <authorList>
            <person name="Heng Y.C."/>
            <person name="Silvaraju S."/>
            <person name="Lee J.K.Y."/>
            <person name="Kittelmann S."/>
        </authorList>
    </citation>
    <scope>NUCLEOTIDE SEQUENCE [LARGE SCALE GENOMIC DNA]</scope>
    <source>
        <strain evidence="2 3">WILCCON 0030</strain>
    </source>
</reference>
<dbReference type="InterPro" id="IPR013149">
    <property type="entry name" value="ADH-like_C"/>
</dbReference>
<accession>A0ABU1ADC5</accession>
<dbReference type="RefSeq" id="WP_225422880.1">
    <property type="nucleotide sequence ID" value="NZ_JAVCWF010000006.1"/>
</dbReference>
<dbReference type="EC" id="1.-.-.-" evidence="2"/>
<dbReference type="PANTHER" id="PTHR43482:SF1">
    <property type="entry name" value="PROTEIN AST1-RELATED"/>
    <property type="match status" value="1"/>
</dbReference>
<dbReference type="Gene3D" id="3.90.180.10">
    <property type="entry name" value="Medium-chain alcohol dehydrogenases, catalytic domain"/>
    <property type="match status" value="1"/>
</dbReference>
<name>A0ABU1ADC5_9LACO</name>
<gene>
    <name evidence="2" type="ORF">RA086_15220</name>
</gene>
<dbReference type="GO" id="GO:0016491">
    <property type="term" value="F:oxidoreductase activity"/>
    <property type="evidence" value="ECO:0007669"/>
    <property type="project" value="UniProtKB-KW"/>
</dbReference>
<dbReference type="Pfam" id="PF00107">
    <property type="entry name" value="ADH_zinc_N"/>
    <property type="match status" value="1"/>
</dbReference>
<proteinExistence type="predicted"/>
<dbReference type="InterPro" id="IPR052585">
    <property type="entry name" value="Lipid_raft_assoc_Zn_ADH"/>
</dbReference>
<comment type="caution">
    <text evidence="2">The sequence shown here is derived from an EMBL/GenBank/DDBJ whole genome shotgun (WGS) entry which is preliminary data.</text>
</comment>
<organism evidence="2 3">
    <name type="scientific">Lactiplantibacillus brownii</name>
    <dbReference type="NCBI Taxonomy" id="3069269"/>
    <lineage>
        <taxon>Bacteria</taxon>
        <taxon>Bacillati</taxon>
        <taxon>Bacillota</taxon>
        <taxon>Bacilli</taxon>
        <taxon>Lactobacillales</taxon>
        <taxon>Lactobacillaceae</taxon>
        <taxon>Lactiplantibacillus</taxon>
    </lineage>
</organism>
<keyword evidence="3" id="KW-1185">Reference proteome</keyword>
<dbReference type="Gene3D" id="3.40.50.720">
    <property type="entry name" value="NAD(P)-binding Rossmann-like Domain"/>
    <property type="match status" value="1"/>
</dbReference>
<dbReference type="InterPro" id="IPR036291">
    <property type="entry name" value="NAD(P)-bd_dom_sf"/>
</dbReference>
<evidence type="ECO:0000313" key="3">
    <source>
        <dbReference type="Proteomes" id="UP001227831"/>
    </source>
</evidence>
<dbReference type="SUPFAM" id="SSF51735">
    <property type="entry name" value="NAD(P)-binding Rossmann-fold domains"/>
    <property type="match status" value="1"/>
</dbReference>
<evidence type="ECO:0000313" key="2">
    <source>
        <dbReference type="EMBL" id="MDQ7938937.1"/>
    </source>
</evidence>
<dbReference type="Pfam" id="PF08240">
    <property type="entry name" value="ADH_N"/>
    <property type="match status" value="1"/>
</dbReference>
<protein>
    <submittedName>
        <fullName evidence="2">NADP-dependent oxidoreductase</fullName>
        <ecNumber evidence="2">1.-.-.-</ecNumber>
    </submittedName>
</protein>
<sequence>MDLKAFGFNQYGNSNVMEELELPVPKLRPNEVLVKTSAFAINAFDIAVRNGTFRNSVTMLFPTILGTDAVGRIVKLGTNVHDYDLGDDVLARPGIGTYAEYFKVSTDHLGLRPKKYNPYEAAGLPLSGITSYNTLVHIAHVKQGQTIVILGSSGGVGSMLVQMAKALGLYVIGTDTESSRETVLGLGASEFGAYDTERVSAKFADMADILIDATNSGAATAGLSIVKPHGTYVSLTTLPQDRQAKPDVAYKQVIPRREYRDSDAFAAIALMIQNDQLHVSIDRLESFTLDGIRKGQDLVEGGNPDGKVIVTL</sequence>
<dbReference type="PANTHER" id="PTHR43482">
    <property type="entry name" value="PROTEIN AST1-RELATED"/>
    <property type="match status" value="1"/>
</dbReference>
<dbReference type="SMART" id="SM00829">
    <property type="entry name" value="PKS_ER"/>
    <property type="match status" value="1"/>
</dbReference>
<dbReference type="InterPro" id="IPR020843">
    <property type="entry name" value="ER"/>
</dbReference>
<feature type="domain" description="Enoyl reductase (ER)" evidence="1">
    <location>
        <begin position="15"/>
        <end position="310"/>
    </location>
</feature>
<dbReference type="Proteomes" id="UP001227831">
    <property type="component" value="Unassembled WGS sequence"/>
</dbReference>
<dbReference type="InterPro" id="IPR011032">
    <property type="entry name" value="GroES-like_sf"/>
</dbReference>
<dbReference type="EMBL" id="JAVCWF010000006">
    <property type="protein sequence ID" value="MDQ7938937.1"/>
    <property type="molecule type" value="Genomic_DNA"/>
</dbReference>
<keyword evidence="2" id="KW-0560">Oxidoreductase</keyword>
<dbReference type="SUPFAM" id="SSF50129">
    <property type="entry name" value="GroES-like"/>
    <property type="match status" value="1"/>
</dbReference>
<dbReference type="InterPro" id="IPR013154">
    <property type="entry name" value="ADH-like_N"/>
</dbReference>
<evidence type="ECO:0000259" key="1">
    <source>
        <dbReference type="SMART" id="SM00829"/>
    </source>
</evidence>
<dbReference type="CDD" id="cd05289">
    <property type="entry name" value="MDR_like_2"/>
    <property type="match status" value="1"/>
</dbReference>